<dbReference type="RefSeq" id="WP_046558452.1">
    <property type="nucleotide sequence ID" value="NZ_LAHO01000015.1"/>
</dbReference>
<dbReference type="AlphaFoldDB" id="A0A0M2V1K4"/>
<reference evidence="2 3" key="1">
    <citation type="submission" date="2015-03" db="EMBL/GenBank/DDBJ databases">
        <title>Draft genome sequences of two protease-producing strains of Arsukibacterium isolated from two cold and alkaline environments.</title>
        <authorList>
            <person name="Lylloff J.E."/>
            <person name="Skov L.B."/>
            <person name="Jepsen M."/>
            <person name="Hallin P.F."/>
            <person name="Sorensen S.J."/>
            <person name="Stougaard P."/>
            <person name="Glaring M.A."/>
        </authorList>
    </citation>
    <scope>NUCLEOTIDE SEQUENCE [LARGE SCALE GENOMIC DNA]</scope>
    <source>
        <strain evidence="2 3">GCM72</strain>
    </source>
</reference>
<accession>A0A0M2V1K4</accession>
<feature type="transmembrane region" description="Helical" evidence="1">
    <location>
        <begin position="72"/>
        <end position="90"/>
    </location>
</feature>
<keyword evidence="3" id="KW-1185">Reference proteome</keyword>
<dbReference type="InterPro" id="IPR016870">
    <property type="entry name" value="UCP028137"/>
</dbReference>
<keyword evidence="1" id="KW-0472">Membrane</keyword>
<dbReference type="NCBIfam" id="NF041646">
    <property type="entry name" value="VC0807_fam"/>
    <property type="match status" value="1"/>
</dbReference>
<comment type="caution">
    <text evidence="2">The sequence shown here is derived from an EMBL/GenBank/DDBJ whole genome shotgun (WGS) entry which is preliminary data.</text>
</comment>
<feature type="transmembrane region" description="Helical" evidence="1">
    <location>
        <begin position="200"/>
        <end position="221"/>
    </location>
</feature>
<evidence type="ECO:0000313" key="2">
    <source>
        <dbReference type="EMBL" id="KKO44526.1"/>
    </source>
</evidence>
<evidence type="ECO:0000313" key="3">
    <source>
        <dbReference type="Proteomes" id="UP000034228"/>
    </source>
</evidence>
<name>A0A0M2V1K4_9GAMM</name>
<dbReference type="EMBL" id="LAHO01000015">
    <property type="protein sequence ID" value="KKO44526.1"/>
    <property type="molecule type" value="Genomic_DNA"/>
</dbReference>
<feature type="transmembrane region" description="Helical" evidence="1">
    <location>
        <begin position="45"/>
        <end position="65"/>
    </location>
</feature>
<gene>
    <name evidence="2" type="ORF">WG68_14570</name>
</gene>
<sequence length="238" mass="26006">MTTPASPPSRPVKQKKSGFLSNMIFNIVIPAVILSRFSGEDALGPVWGVVVALAFPLLFGLWELVKLGKVNFYSILGIISVLLTGGISLLQLDPAYIAIKEAMIPAIIGIVVLASQYTPFPLVKKLLINPDLLDIDKLYQALAAAANRELFEQRVNRAGYIVAAAFFVSAVLNYVLAKAIVVSQPGTTAYAEELGRMTWLSYPVIVLPVMVMLMGAIYYMFTQIGKLTNQPLEEFILQ</sequence>
<keyword evidence="1" id="KW-0812">Transmembrane</keyword>
<dbReference type="Proteomes" id="UP000034228">
    <property type="component" value="Unassembled WGS sequence"/>
</dbReference>
<dbReference type="PATRIC" id="fig|336831.14.peg.1083"/>
<protein>
    <submittedName>
        <fullName evidence="2">MFS transporter</fullName>
    </submittedName>
</protein>
<keyword evidence="1" id="KW-1133">Transmembrane helix</keyword>
<dbReference type="OrthoDB" id="188353at2"/>
<dbReference type="STRING" id="336831.WG68_14570"/>
<evidence type="ECO:0000256" key="1">
    <source>
        <dbReference type="SAM" id="Phobius"/>
    </source>
</evidence>
<proteinExistence type="predicted"/>
<organism evidence="2 3">
    <name type="scientific">Arsukibacterium ikkense</name>
    <dbReference type="NCBI Taxonomy" id="336831"/>
    <lineage>
        <taxon>Bacteria</taxon>
        <taxon>Pseudomonadati</taxon>
        <taxon>Pseudomonadota</taxon>
        <taxon>Gammaproteobacteria</taxon>
        <taxon>Chromatiales</taxon>
        <taxon>Chromatiaceae</taxon>
        <taxon>Arsukibacterium</taxon>
    </lineage>
</organism>
<dbReference type="PIRSF" id="PIRSF028137">
    <property type="entry name" value="UCP028137"/>
    <property type="match status" value="1"/>
</dbReference>
<feature type="transmembrane region" description="Helical" evidence="1">
    <location>
        <begin position="102"/>
        <end position="123"/>
    </location>
</feature>
<feature type="transmembrane region" description="Helical" evidence="1">
    <location>
        <begin position="158"/>
        <end position="180"/>
    </location>
</feature>
<feature type="transmembrane region" description="Helical" evidence="1">
    <location>
        <begin position="19"/>
        <end position="39"/>
    </location>
</feature>